<gene>
    <name evidence="2" type="ORF">M6B38_374720</name>
</gene>
<comment type="caution">
    <text evidence="2">The sequence shown here is derived from an EMBL/GenBank/DDBJ whole genome shotgun (WGS) entry which is preliminary data.</text>
</comment>
<reference evidence="2" key="1">
    <citation type="journal article" date="2023" name="GigaByte">
        <title>Genome assembly of the bearded iris, Iris pallida Lam.</title>
        <authorList>
            <person name="Bruccoleri R.E."/>
            <person name="Oakeley E.J."/>
            <person name="Faust A.M.E."/>
            <person name="Altorfer M."/>
            <person name="Dessus-Babus S."/>
            <person name="Burckhardt D."/>
            <person name="Oertli M."/>
            <person name="Naumann U."/>
            <person name="Petersen F."/>
            <person name="Wong J."/>
        </authorList>
    </citation>
    <scope>NUCLEOTIDE SEQUENCE</scope>
    <source>
        <strain evidence="2">GSM-AAB239-AS_SAM_17_03QT</strain>
    </source>
</reference>
<dbReference type="AlphaFoldDB" id="A0AAX6GCC5"/>
<dbReference type="EMBL" id="JANAVB010021399">
    <property type="protein sequence ID" value="KAJ6825898.1"/>
    <property type="molecule type" value="Genomic_DNA"/>
</dbReference>
<proteinExistence type="predicted"/>
<feature type="transmembrane region" description="Helical" evidence="1">
    <location>
        <begin position="89"/>
        <end position="108"/>
    </location>
</feature>
<name>A0AAX6GCC5_IRIPA</name>
<protein>
    <submittedName>
        <fullName evidence="2">Glycine-rich cell wall structural protein 1.0-like</fullName>
    </submittedName>
</protein>
<keyword evidence="1" id="KW-1133">Transmembrane helix</keyword>
<evidence type="ECO:0000256" key="1">
    <source>
        <dbReference type="SAM" id="Phobius"/>
    </source>
</evidence>
<keyword evidence="1" id="KW-0472">Membrane</keyword>
<keyword evidence="1" id="KW-0812">Transmembrane</keyword>
<dbReference type="Proteomes" id="UP001140949">
    <property type="component" value="Unassembled WGS sequence"/>
</dbReference>
<keyword evidence="3" id="KW-1185">Reference proteome</keyword>
<evidence type="ECO:0000313" key="3">
    <source>
        <dbReference type="Proteomes" id="UP001140949"/>
    </source>
</evidence>
<accession>A0AAX6GCC5</accession>
<organism evidence="2 3">
    <name type="scientific">Iris pallida</name>
    <name type="common">Sweet iris</name>
    <dbReference type="NCBI Taxonomy" id="29817"/>
    <lineage>
        <taxon>Eukaryota</taxon>
        <taxon>Viridiplantae</taxon>
        <taxon>Streptophyta</taxon>
        <taxon>Embryophyta</taxon>
        <taxon>Tracheophyta</taxon>
        <taxon>Spermatophyta</taxon>
        <taxon>Magnoliopsida</taxon>
        <taxon>Liliopsida</taxon>
        <taxon>Asparagales</taxon>
        <taxon>Iridaceae</taxon>
        <taxon>Iridoideae</taxon>
        <taxon>Irideae</taxon>
        <taxon>Iris</taxon>
    </lineage>
</organism>
<feature type="transmembrane region" description="Helical" evidence="1">
    <location>
        <begin position="66"/>
        <end position="83"/>
    </location>
</feature>
<sequence>MMKMVPGSLWEFGFSDDVIFRDFRKSPVDYFGFPEYFGNGFWYVLVSGNFRERYVTCGFGIGLPKLFRVVPIILWIGCGYFIYIKCRFFPGLGLAGIIGAIFPVFGLTKNRGDAARFFQ</sequence>
<reference evidence="2" key="2">
    <citation type="submission" date="2023-04" db="EMBL/GenBank/DDBJ databases">
        <authorList>
            <person name="Bruccoleri R.E."/>
            <person name="Oakeley E.J."/>
            <person name="Faust A.-M."/>
            <person name="Dessus-Babus S."/>
            <person name="Altorfer M."/>
            <person name="Burckhardt D."/>
            <person name="Oertli M."/>
            <person name="Naumann U."/>
            <person name="Petersen F."/>
            <person name="Wong J."/>
        </authorList>
    </citation>
    <scope>NUCLEOTIDE SEQUENCE</scope>
    <source>
        <strain evidence="2">GSM-AAB239-AS_SAM_17_03QT</strain>
        <tissue evidence="2">Leaf</tissue>
    </source>
</reference>
<evidence type="ECO:0000313" key="2">
    <source>
        <dbReference type="EMBL" id="KAJ6825898.1"/>
    </source>
</evidence>